<gene>
    <name evidence="2" type="ORF">AGLY_018002</name>
</gene>
<evidence type="ECO:0000313" key="2">
    <source>
        <dbReference type="EMBL" id="KAE9521598.1"/>
    </source>
</evidence>
<keyword evidence="1" id="KW-0812">Transmembrane</keyword>
<name>A0A6G0STW8_APHGL</name>
<organism evidence="2 3">
    <name type="scientific">Aphis glycines</name>
    <name type="common">Soybean aphid</name>
    <dbReference type="NCBI Taxonomy" id="307491"/>
    <lineage>
        <taxon>Eukaryota</taxon>
        <taxon>Metazoa</taxon>
        <taxon>Ecdysozoa</taxon>
        <taxon>Arthropoda</taxon>
        <taxon>Hexapoda</taxon>
        <taxon>Insecta</taxon>
        <taxon>Pterygota</taxon>
        <taxon>Neoptera</taxon>
        <taxon>Paraneoptera</taxon>
        <taxon>Hemiptera</taxon>
        <taxon>Sternorrhyncha</taxon>
        <taxon>Aphidomorpha</taxon>
        <taxon>Aphidoidea</taxon>
        <taxon>Aphididae</taxon>
        <taxon>Aphidini</taxon>
        <taxon>Aphis</taxon>
        <taxon>Aphis</taxon>
    </lineage>
</organism>
<evidence type="ECO:0000313" key="3">
    <source>
        <dbReference type="Proteomes" id="UP000475862"/>
    </source>
</evidence>
<comment type="caution">
    <text evidence="2">The sequence shown here is derived from an EMBL/GenBank/DDBJ whole genome shotgun (WGS) entry which is preliminary data.</text>
</comment>
<feature type="transmembrane region" description="Helical" evidence="1">
    <location>
        <begin position="246"/>
        <end position="264"/>
    </location>
</feature>
<keyword evidence="1" id="KW-0472">Membrane</keyword>
<evidence type="ECO:0000256" key="1">
    <source>
        <dbReference type="SAM" id="Phobius"/>
    </source>
</evidence>
<dbReference type="AlphaFoldDB" id="A0A6G0STW8"/>
<dbReference type="Proteomes" id="UP000475862">
    <property type="component" value="Unassembled WGS sequence"/>
</dbReference>
<dbReference type="EMBL" id="VYZN01002567">
    <property type="protein sequence ID" value="KAE9521598.1"/>
    <property type="molecule type" value="Genomic_DNA"/>
</dbReference>
<feature type="transmembrane region" description="Helical" evidence="1">
    <location>
        <begin position="130"/>
        <end position="151"/>
    </location>
</feature>
<sequence>MNTTEQNYSPFGIKSSPLQYNSSNNNNNTYMFYLFTLIYDLNFLNNNKYLKSFEDKSLSLRYFFFGMDYGKQKNTIEFITTCFYCYNLFMLNLKSFKRILKMITLLLAAKWYNNKFLVKSGVVVVIGQRIYAIGLNLVMLTLCVNNFIVLYPCKFCKLFKTEYHSQIDQLDFNRSSILSFSPFISVDFLNSPFVDYLKLTSLFRIGFELKRTSNPHLLFSSYTSYVIANFHSPFSKMRLLSRAPRSLLLILLFLRLSNFTYYYAYAHKLIHMQVGIRKRKQHNLSIDKT</sequence>
<keyword evidence="3" id="KW-1185">Reference proteome</keyword>
<reference evidence="2 3" key="1">
    <citation type="submission" date="2019-08" db="EMBL/GenBank/DDBJ databases">
        <title>The genome of the soybean aphid Biotype 1, its phylome, world population structure and adaptation to the North American continent.</title>
        <authorList>
            <person name="Giordano R."/>
            <person name="Donthu R.K."/>
            <person name="Hernandez A.G."/>
            <person name="Wright C.L."/>
            <person name="Zimin A.V."/>
        </authorList>
    </citation>
    <scope>NUCLEOTIDE SEQUENCE [LARGE SCALE GENOMIC DNA]</scope>
    <source>
        <tissue evidence="2">Whole aphids</tissue>
    </source>
</reference>
<accession>A0A6G0STW8</accession>
<keyword evidence="1" id="KW-1133">Transmembrane helix</keyword>
<protein>
    <submittedName>
        <fullName evidence="2">Uncharacterized protein</fullName>
    </submittedName>
</protein>
<proteinExistence type="predicted"/>